<evidence type="ECO:0000313" key="6">
    <source>
        <dbReference type="Proteomes" id="UP001497493"/>
    </source>
</evidence>
<feature type="domain" description="PhoU" evidence="4">
    <location>
        <begin position="24"/>
        <end position="112"/>
    </location>
</feature>
<sequence length="239" mass="26792">MIGYIEGHTVKRYDGELNHLHYLVLEMGGLVLRQVQQALAAFRNRDLALAHQVVTWDRETDEMEVQVDREIVQLLARRAPVGGDLRIVIAVSKSISDLERIGDEAVRIAQIVMQLFSPEASDPCAQLLREVGKVGEVALASLRAALEVFDVWDEDKARWIIQNQAELTEEFPAELRRLMTYIMEDARNIGFAVSVILVIKSLELIGHYAQNLAEYAIFQFKGEDVRAAQGHDAATDAAP</sequence>
<evidence type="ECO:0000256" key="3">
    <source>
        <dbReference type="PIRNR" id="PIRNR003107"/>
    </source>
</evidence>
<reference evidence="5 6" key="1">
    <citation type="submission" date="2024-04" db="EMBL/GenBank/DDBJ databases">
        <authorList>
            <person name="Cremers G."/>
        </authorList>
    </citation>
    <scope>NUCLEOTIDE SEQUENCE [LARGE SCALE GENOMIC DNA]</scope>
    <source>
        <strain evidence="5">MeCH1-AG</strain>
    </source>
</reference>
<dbReference type="EMBL" id="OZ026884">
    <property type="protein sequence ID" value="CAL1239203.1"/>
    <property type="molecule type" value="Genomic_DNA"/>
</dbReference>
<dbReference type="PANTHER" id="PTHR42930:SF3">
    <property type="entry name" value="PHOSPHATE-SPECIFIC TRANSPORT SYSTEM ACCESSORY PROTEIN PHOU"/>
    <property type="match status" value="1"/>
</dbReference>
<organism evidence="5 6">
    <name type="scientific">Candidatus Methylocalor cossyra</name>
    <dbReference type="NCBI Taxonomy" id="3108543"/>
    <lineage>
        <taxon>Bacteria</taxon>
        <taxon>Pseudomonadati</taxon>
        <taxon>Pseudomonadota</taxon>
        <taxon>Gammaproteobacteria</taxon>
        <taxon>Methylococcales</taxon>
        <taxon>Methylococcaceae</taxon>
        <taxon>Candidatus Methylocalor</taxon>
    </lineage>
</organism>
<dbReference type="SUPFAM" id="SSF109755">
    <property type="entry name" value="PhoU-like"/>
    <property type="match status" value="1"/>
</dbReference>
<proteinExistence type="inferred from homology"/>
<name>A0ABM9NF37_9GAMM</name>
<dbReference type="InterPro" id="IPR028366">
    <property type="entry name" value="PhoU"/>
</dbReference>
<evidence type="ECO:0000256" key="1">
    <source>
        <dbReference type="ARBA" id="ARBA00008107"/>
    </source>
</evidence>
<comment type="subcellular location">
    <subcellularLocation>
        <location evidence="3">Cytoplasm</location>
    </subcellularLocation>
</comment>
<protein>
    <recommendedName>
        <fullName evidence="3">Phosphate-specific transport system accessory protein PhoU</fullName>
    </recommendedName>
</protein>
<dbReference type="PANTHER" id="PTHR42930">
    <property type="entry name" value="PHOSPHATE-SPECIFIC TRANSPORT SYSTEM ACCESSORY PROTEIN PHOU"/>
    <property type="match status" value="1"/>
</dbReference>
<evidence type="ECO:0000256" key="2">
    <source>
        <dbReference type="ARBA" id="ARBA00022592"/>
    </source>
</evidence>
<dbReference type="InterPro" id="IPR026022">
    <property type="entry name" value="PhoU_dom"/>
</dbReference>
<dbReference type="PIRSF" id="PIRSF003107">
    <property type="entry name" value="PhoU"/>
    <property type="match status" value="1"/>
</dbReference>
<feature type="domain" description="PhoU" evidence="4">
    <location>
        <begin position="133"/>
        <end position="215"/>
    </location>
</feature>
<evidence type="ECO:0000313" key="5">
    <source>
        <dbReference type="EMBL" id="CAL1239203.1"/>
    </source>
</evidence>
<gene>
    <name evidence="5" type="primary">phoU</name>
    <name evidence="5" type="ORF">MECH1_V1_0427</name>
</gene>
<keyword evidence="2 3" id="KW-0592">Phosphate transport</keyword>
<dbReference type="Pfam" id="PF01895">
    <property type="entry name" value="PhoU"/>
    <property type="match status" value="2"/>
</dbReference>
<dbReference type="Gene3D" id="1.20.58.220">
    <property type="entry name" value="Phosphate transport system protein phou homolog 2, domain 2"/>
    <property type="match status" value="1"/>
</dbReference>
<dbReference type="Proteomes" id="UP001497493">
    <property type="component" value="Chromosome"/>
</dbReference>
<accession>A0ABM9NF37</accession>
<dbReference type="NCBIfam" id="TIGR02135">
    <property type="entry name" value="phoU_full"/>
    <property type="match status" value="1"/>
</dbReference>
<evidence type="ECO:0000259" key="4">
    <source>
        <dbReference type="Pfam" id="PF01895"/>
    </source>
</evidence>
<keyword evidence="3" id="KW-0963">Cytoplasm</keyword>
<keyword evidence="6" id="KW-1185">Reference proteome</keyword>
<comment type="similarity">
    <text evidence="1 3">Belongs to the PhoU family.</text>
</comment>
<comment type="function">
    <text evidence="3">Plays a role in the regulation of phosphate uptake.</text>
</comment>
<keyword evidence="3" id="KW-0813">Transport</keyword>
<comment type="subunit">
    <text evidence="3">Homodimer.</text>
</comment>
<dbReference type="InterPro" id="IPR038078">
    <property type="entry name" value="PhoU-like_sf"/>
</dbReference>
<dbReference type="RefSeq" id="WP_348758787.1">
    <property type="nucleotide sequence ID" value="NZ_OZ026884.1"/>
</dbReference>